<protein>
    <submittedName>
        <fullName evidence="2">Uncharacterized protein</fullName>
    </submittedName>
</protein>
<evidence type="ECO:0000313" key="3">
    <source>
        <dbReference type="Proteomes" id="UP000054166"/>
    </source>
</evidence>
<dbReference type="InParanoid" id="A0A0C3EPG7"/>
<proteinExistence type="predicted"/>
<feature type="compositionally biased region" description="Basic and acidic residues" evidence="1">
    <location>
        <begin position="15"/>
        <end position="25"/>
    </location>
</feature>
<evidence type="ECO:0000256" key="1">
    <source>
        <dbReference type="SAM" id="MobiDB-lite"/>
    </source>
</evidence>
<dbReference type="HOGENOM" id="CLU_2513464_0_0_1"/>
<keyword evidence="3" id="KW-1185">Reference proteome</keyword>
<organism evidence="2 3">
    <name type="scientific">Piloderma croceum (strain F 1598)</name>
    <dbReference type="NCBI Taxonomy" id="765440"/>
    <lineage>
        <taxon>Eukaryota</taxon>
        <taxon>Fungi</taxon>
        <taxon>Dikarya</taxon>
        <taxon>Basidiomycota</taxon>
        <taxon>Agaricomycotina</taxon>
        <taxon>Agaricomycetes</taxon>
        <taxon>Agaricomycetidae</taxon>
        <taxon>Atheliales</taxon>
        <taxon>Atheliaceae</taxon>
        <taxon>Piloderma</taxon>
    </lineage>
</organism>
<reference evidence="2 3" key="1">
    <citation type="submission" date="2014-04" db="EMBL/GenBank/DDBJ databases">
        <authorList>
            <consortium name="DOE Joint Genome Institute"/>
            <person name="Kuo A."/>
            <person name="Tarkka M."/>
            <person name="Buscot F."/>
            <person name="Kohler A."/>
            <person name="Nagy L.G."/>
            <person name="Floudas D."/>
            <person name="Copeland A."/>
            <person name="Barry K.W."/>
            <person name="Cichocki N."/>
            <person name="Veneault-Fourrey C."/>
            <person name="LaButti K."/>
            <person name="Lindquist E.A."/>
            <person name="Lipzen A."/>
            <person name="Lundell T."/>
            <person name="Morin E."/>
            <person name="Murat C."/>
            <person name="Sun H."/>
            <person name="Tunlid A."/>
            <person name="Henrissat B."/>
            <person name="Grigoriev I.V."/>
            <person name="Hibbett D.S."/>
            <person name="Martin F."/>
            <person name="Nordberg H.P."/>
            <person name="Cantor M.N."/>
            <person name="Hua S.X."/>
        </authorList>
    </citation>
    <scope>NUCLEOTIDE SEQUENCE [LARGE SCALE GENOMIC DNA]</scope>
    <source>
        <strain evidence="2 3">F 1598</strain>
    </source>
</reference>
<gene>
    <name evidence="2" type="ORF">PILCRDRAFT_702440</name>
</gene>
<dbReference type="Proteomes" id="UP000054166">
    <property type="component" value="Unassembled WGS sequence"/>
</dbReference>
<accession>A0A0C3EPG7</accession>
<name>A0A0C3EPG7_PILCF</name>
<feature type="region of interest" description="Disordered" evidence="1">
    <location>
        <begin position="1"/>
        <end position="27"/>
    </location>
</feature>
<dbReference type="AlphaFoldDB" id="A0A0C3EPG7"/>
<sequence>MNGPVSTRMKKSKSNQKDARNDDCRVIQNPGGYPAPVRVSMCVCHHEGAGIREDIHIKGRRRNRGGIQKVRPIHTEHKRICRKGG</sequence>
<dbReference type="EMBL" id="KN833060">
    <property type="protein sequence ID" value="KIM74465.1"/>
    <property type="molecule type" value="Genomic_DNA"/>
</dbReference>
<reference evidence="3" key="2">
    <citation type="submission" date="2015-01" db="EMBL/GenBank/DDBJ databases">
        <title>Evolutionary Origins and Diversification of the Mycorrhizal Mutualists.</title>
        <authorList>
            <consortium name="DOE Joint Genome Institute"/>
            <consortium name="Mycorrhizal Genomics Consortium"/>
            <person name="Kohler A."/>
            <person name="Kuo A."/>
            <person name="Nagy L.G."/>
            <person name="Floudas D."/>
            <person name="Copeland A."/>
            <person name="Barry K.W."/>
            <person name="Cichocki N."/>
            <person name="Veneault-Fourrey C."/>
            <person name="LaButti K."/>
            <person name="Lindquist E.A."/>
            <person name="Lipzen A."/>
            <person name="Lundell T."/>
            <person name="Morin E."/>
            <person name="Murat C."/>
            <person name="Riley R."/>
            <person name="Ohm R."/>
            <person name="Sun H."/>
            <person name="Tunlid A."/>
            <person name="Henrissat B."/>
            <person name="Grigoriev I.V."/>
            <person name="Hibbett D.S."/>
            <person name="Martin F."/>
        </authorList>
    </citation>
    <scope>NUCLEOTIDE SEQUENCE [LARGE SCALE GENOMIC DNA]</scope>
    <source>
        <strain evidence="3">F 1598</strain>
    </source>
</reference>
<evidence type="ECO:0000313" key="2">
    <source>
        <dbReference type="EMBL" id="KIM74465.1"/>
    </source>
</evidence>